<dbReference type="EMBL" id="CAJOAZ010028865">
    <property type="protein sequence ID" value="CAF4420810.1"/>
    <property type="molecule type" value="Genomic_DNA"/>
</dbReference>
<evidence type="ECO:0000256" key="1">
    <source>
        <dbReference type="SAM" id="Coils"/>
    </source>
</evidence>
<feature type="coiled-coil region" evidence="1">
    <location>
        <begin position="28"/>
        <end position="55"/>
    </location>
</feature>
<protein>
    <submittedName>
        <fullName evidence="2">Uncharacterized protein</fullName>
    </submittedName>
</protein>
<sequence length="56" mass="6896">MSNENAEIELRNIHEYYLSKLRTIVDKIEKLENEEILLKIRLEQLEEESNRYENQM</sequence>
<dbReference type="Proteomes" id="UP000663844">
    <property type="component" value="Unassembled WGS sequence"/>
</dbReference>
<name>A0A820QID6_9BILA</name>
<feature type="non-terminal residue" evidence="2">
    <location>
        <position position="1"/>
    </location>
</feature>
<keyword evidence="1" id="KW-0175">Coiled coil</keyword>
<dbReference type="AlphaFoldDB" id="A0A820QID6"/>
<evidence type="ECO:0000313" key="2">
    <source>
        <dbReference type="EMBL" id="CAF4420810.1"/>
    </source>
</evidence>
<comment type="caution">
    <text evidence="2">The sequence shown here is derived from an EMBL/GenBank/DDBJ whole genome shotgun (WGS) entry which is preliminary data.</text>
</comment>
<gene>
    <name evidence="2" type="ORF">OXD698_LOCUS52625</name>
</gene>
<accession>A0A820QID6</accession>
<proteinExistence type="predicted"/>
<evidence type="ECO:0000313" key="3">
    <source>
        <dbReference type="Proteomes" id="UP000663844"/>
    </source>
</evidence>
<reference evidence="2" key="1">
    <citation type="submission" date="2021-02" db="EMBL/GenBank/DDBJ databases">
        <authorList>
            <person name="Nowell W R."/>
        </authorList>
    </citation>
    <scope>NUCLEOTIDE SEQUENCE</scope>
</reference>
<organism evidence="2 3">
    <name type="scientific">Adineta steineri</name>
    <dbReference type="NCBI Taxonomy" id="433720"/>
    <lineage>
        <taxon>Eukaryota</taxon>
        <taxon>Metazoa</taxon>
        <taxon>Spiralia</taxon>
        <taxon>Gnathifera</taxon>
        <taxon>Rotifera</taxon>
        <taxon>Eurotatoria</taxon>
        <taxon>Bdelloidea</taxon>
        <taxon>Adinetida</taxon>
        <taxon>Adinetidae</taxon>
        <taxon>Adineta</taxon>
    </lineage>
</organism>